<accession>A0A371NXB7</accession>
<sequence length="248" mass="27419">MIVSIVRRIGRRMSSARVMVVLSSGRRGWPGQSLPRIRERQGRMSLPRALASVCGALQTAGSGQSRAIRIQTRRHVEHRITTDAGPYDGRVWWSEAEQAALADPSTCGMCADAHLEENPHSVLIASTPTAHIRLARNQAHPGYCLVILREHVTDLADLDADALAAFWSDVQRAGRAIGAVLDPRKIDYLVMGHRMPHLHCHLLPQHTDDDPLRNVDISDGPVLLPDAGLRERARSLRDAWNAVSTVER</sequence>
<evidence type="ECO:0000313" key="4">
    <source>
        <dbReference type="Proteomes" id="UP000262172"/>
    </source>
</evidence>
<gene>
    <name evidence="3" type="ORF">DY023_02515</name>
</gene>
<proteinExistence type="predicted"/>
<feature type="short sequence motif" description="Histidine triad motif" evidence="1">
    <location>
        <begin position="197"/>
        <end position="201"/>
    </location>
</feature>
<dbReference type="Proteomes" id="UP000262172">
    <property type="component" value="Unassembled WGS sequence"/>
</dbReference>
<protein>
    <submittedName>
        <fullName evidence="3">HIT domain-containing protein</fullName>
    </submittedName>
</protein>
<feature type="domain" description="HIT" evidence="2">
    <location>
        <begin position="108"/>
        <end position="212"/>
    </location>
</feature>
<dbReference type="InterPro" id="IPR036265">
    <property type="entry name" value="HIT-like_sf"/>
</dbReference>
<name>A0A371NXB7_9MICO</name>
<dbReference type="AlphaFoldDB" id="A0A371NXB7"/>
<dbReference type="SUPFAM" id="SSF54197">
    <property type="entry name" value="HIT-like"/>
    <property type="match status" value="1"/>
</dbReference>
<dbReference type="InterPro" id="IPR001310">
    <property type="entry name" value="Histidine_triad_HIT"/>
</dbReference>
<dbReference type="PANTHER" id="PTHR46648">
    <property type="entry name" value="HIT FAMILY PROTEIN 1"/>
    <property type="match status" value="1"/>
</dbReference>
<organism evidence="3 4">
    <name type="scientific">Microbacterium bovistercoris</name>
    <dbReference type="NCBI Taxonomy" id="2293570"/>
    <lineage>
        <taxon>Bacteria</taxon>
        <taxon>Bacillati</taxon>
        <taxon>Actinomycetota</taxon>
        <taxon>Actinomycetes</taxon>
        <taxon>Micrococcales</taxon>
        <taxon>Microbacteriaceae</taxon>
        <taxon>Microbacterium</taxon>
    </lineage>
</organism>
<comment type="caution">
    <text evidence="3">The sequence shown here is derived from an EMBL/GenBank/DDBJ whole genome shotgun (WGS) entry which is preliminary data.</text>
</comment>
<dbReference type="PANTHER" id="PTHR46648:SF1">
    <property type="entry name" value="ADENOSINE 5'-MONOPHOSPHORAMIDASE HNT1"/>
    <property type="match status" value="1"/>
</dbReference>
<dbReference type="Pfam" id="PF01230">
    <property type="entry name" value="HIT"/>
    <property type="match status" value="1"/>
</dbReference>
<dbReference type="GO" id="GO:0003824">
    <property type="term" value="F:catalytic activity"/>
    <property type="evidence" value="ECO:0007669"/>
    <property type="project" value="InterPro"/>
</dbReference>
<evidence type="ECO:0000259" key="2">
    <source>
        <dbReference type="PROSITE" id="PS51084"/>
    </source>
</evidence>
<dbReference type="Gene3D" id="3.30.428.10">
    <property type="entry name" value="HIT-like"/>
    <property type="match status" value="1"/>
</dbReference>
<dbReference type="EMBL" id="QUAB01000014">
    <property type="protein sequence ID" value="REJ07857.1"/>
    <property type="molecule type" value="Genomic_DNA"/>
</dbReference>
<reference evidence="3 4" key="1">
    <citation type="submission" date="2018-08" db="EMBL/GenBank/DDBJ databases">
        <title>Isolation, diversity and antifungal activity of Actinobacteria from cow dung.</title>
        <authorList>
            <person name="Ling L."/>
        </authorList>
    </citation>
    <scope>NUCLEOTIDE SEQUENCE [LARGE SCALE GENOMIC DNA]</scope>
    <source>
        <strain evidence="3 4">NEAU-LLE</strain>
    </source>
</reference>
<keyword evidence="4" id="KW-1185">Reference proteome</keyword>
<dbReference type="OrthoDB" id="9784774at2"/>
<dbReference type="PROSITE" id="PS51084">
    <property type="entry name" value="HIT_2"/>
    <property type="match status" value="1"/>
</dbReference>
<evidence type="ECO:0000313" key="3">
    <source>
        <dbReference type="EMBL" id="REJ07857.1"/>
    </source>
</evidence>
<dbReference type="GO" id="GO:0009117">
    <property type="term" value="P:nucleotide metabolic process"/>
    <property type="evidence" value="ECO:0007669"/>
    <property type="project" value="TreeGrafter"/>
</dbReference>
<dbReference type="InterPro" id="IPR011146">
    <property type="entry name" value="HIT-like"/>
</dbReference>
<evidence type="ECO:0000256" key="1">
    <source>
        <dbReference type="PROSITE-ProRule" id="PRU00464"/>
    </source>
</evidence>